<protein>
    <recommendedName>
        <fullName evidence="2">C2H2-type domain-containing protein</fullName>
    </recommendedName>
</protein>
<gene>
    <name evidence="3" type="ORF">OCBIM_22016212mg</name>
</gene>
<dbReference type="AlphaFoldDB" id="A0A0L8HF63"/>
<dbReference type="PROSITE" id="PS50157">
    <property type="entry name" value="ZINC_FINGER_C2H2_2"/>
    <property type="match status" value="1"/>
</dbReference>
<evidence type="ECO:0000313" key="3">
    <source>
        <dbReference type="EMBL" id="KOF87744.1"/>
    </source>
</evidence>
<dbReference type="EMBL" id="KQ418328">
    <property type="protein sequence ID" value="KOF87744.1"/>
    <property type="molecule type" value="Genomic_DNA"/>
</dbReference>
<evidence type="ECO:0000256" key="1">
    <source>
        <dbReference type="PROSITE-ProRule" id="PRU00042"/>
    </source>
</evidence>
<sequence length="162" mass="19054">MRYKDCLKSGLNQRNVPIDNWEDLAHCREKWKKKLCMKAKKEFERKRMEHAKIKRKMRKGDRNDVLASINERDDLTCDECGKICLSKAGQKNHMKLYIAQSHIDYRWTNDFECINYADQKMACKGKVHGDVHYTITKFSCTNCQKTCKSLAGLKSHIRAAHR</sequence>
<dbReference type="InterPro" id="IPR013087">
    <property type="entry name" value="Znf_C2H2_type"/>
</dbReference>
<dbReference type="SMART" id="SM00355">
    <property type="entry name" value="ZnF_C2H2"/>
    <property type="match status" value="2"/>
</dbReference>
<dbReference type="GO" id="GO:0008270">
    <property type="term" value="F:zinc ion binding"/>
    <property type="evidence" value="ECO:0007669"/>
    <property type="project" value="UniProtKB-KW"/>
</dbReference>
<keyword evidence="1" id="KW-0479">Metal-binding</keyword>
<dbReference type="Pfam" id="PF00096">
    <property type="entry name" value="zf-C2H2"/>
    <property type="match status" value="1"/>
</dbReference>
<accession>A0A0L8HF63</accession>
<name>A0A0L8HF63_OCTBM</name>
<evidence type="ECO:0000259" key="2">
    <source>
        <dbReference type="PROSITE" id="PS50157"/>
    </source>
</evidence>
<feature type="domain" description="C2H2-type" evidence="2">
    <location>
        <begin position="138"/>
        <end position="162"/>
    </location>
</feature>
<dbReference type="SUPFAM" id="SSF57667">
    <property type="entry name" value="beta-beta-alpha zinc fingers"/>
    <property type="match status" value="1"/>
</dbReference>
<keyword evidence="1" id="KW-0862">Zinc</keyword>
<reference evidence="3" key="1">
    <citation type="submission" date="2015-07" db="EMBL/GenBank/DDBJ databases">
        <title>MeaNS - Measles Nucleotide Surveillance Program.</title>
        <authorList>
            <person name="Tran T."/>
            <person name="Druce J."/>
        </authorList>
    </citation>
    <scope>NUCLEOTIDE SEQUENCE</scope>
    <source>
        <strain evidence="3">UCB-OBI-ISO-001</strain>
        <tissue evidence="3">Gonad</tissue>
    </source>
</reference>
<dbReference type="PROSITE" id="PS00028">
    <property type="entry name" value="ZINC_FINGER_C2H2_1"/>
    <property type="match status" value="1"/>
</dbReference>
<dbReference type="InterPro" id="IPR036236">
    <property type="entry name" value="Znf_C2H2_sf"/>
</dbReference>
<proteinExistence type="predicted"/>
<keyword evidence="1" id="KW-0863">Zinc-finger</keyword>
<dbReference type="Gene3D" id="3.30.160.60">
    <property type="entry name" value="Classic Zinc Finger"/>
    <property type="match status" value="1"/>
</dbReference>
<organism evidence="3">
    <name type="scientific">Octopus bimaculoides</name>
    <name type="common">California two-spotted octopus</name>
    <dbReference type="NCBI Taxonomy" id="37653"/>
    <lineage>
        <taxon>Eukaryota</taxon>
        <taxon>Metazoa</taxon>
        <taxon>Spiralia</taxon>
        <taxon>Lophotrochozoa</taxon>
        <taxon>Mollusca</taxon>
        <taxon>Cephalopoda</taxon>
        <taxon>Coleoidea</taxon>
        <taxon>Octopodiformes</taxon>
        <taxon>Octopoda</taxon>
        <taxon>Incirrata</taxon>
        <taxon>Octopodidae</taxon>
        <taxon>Octopus</taxon>
    </lineage>
</organism>